<accession>S8D4Z5</accession>
<keyword evidence="3" id="KW-1185">Reference proteome</keyword>
<dbReference type="PANTHER" id="PTHR37256">
    <property type="entry name" value="E1A-BINDING PROTEIN P400-LIKE"/>
    <property type="match status" value="1"/>
</dbReference>
<sequence>MSPKSSSSSAKSKASIHDPEASHLSGACIRSFVKQLSSSRPENSAGGIVSDQKPSPEKPQYKKQVRRRVHTTRPYQERLLNMAEARREIVAALKFHRATMKNSGENPPRRATENPSFFLADNETLLKTRSIYDPNFSNNTKSNLCHSAPLFSPCCSSLPEDNNPNFILPTQTLGLNLNLEHFKFLDNDSIYSPPPEEIPSAGEKTRFADSNTHQMIDGITSAETKSQHQIEWDEGRDAMNSSARWLKFLSSRKTGHDLNSDFSYFDDAIEFPSWINESDGSSCLCYDDLSPDLPLPCMEIEEIEEMDGDWLA</sequence>
<evidence type="ECO:0000313" key="2">
    <source>
        <dbReference type="EMBL" id="EPS72446.1"/>
    </source>
</evidence>
<dbReference type="EMBL" id="AUSU01000835">
    <property type="protein sequence ID" value="EPS72446.1"/>
    <property type="molecule type" value="Genomic_DNA"/>
</dbReference>
<proteinExistence type="predicted"/>
<dbReference type="PANTHER" id="PTHR37256:SF1">
    <property type="entry name" value="MYB-LIKE PROTEIN A"/>
    <property type="match status" value="1"/>
</dbReference>
<reference evidence="2 3" key="1">
    <citation type="journal article" date="2013" name="BMC Genomics">
        <title>The miniature genome of a carnivorous plant Genlisea aurea contains a low number of genes and short non-coding sequences.</title>
        <authorList>
            <person name="Leushkin E.V."/>
            <person name="Sutormin R.A."/>
            <person name="Nabieva E.R."/>
            <person name="Penin A.A."/>
            <person name="Kondrashov A.S."/>
            <person name="Logacheva M.D."/>
        </authorList>
    </citation>
    <scope>NUCLEOTIDE SEQUENCE [LARGE SCALE GENOMIC DNA]</scope>
</reference>
<evidence type="ECO:0000313" key="3">
    <source>
        <dbReference type="Proteomes" id="UP000015453"/>
    </source>
</evidence>
<dbReference type="Proteomes" id="UP000015453">
    <property type="component" value="Unassembled WGS sequence"/>
</dbReference>
<feature type="compositionally biased region" description="Low complexity" evidence="1">
    <location>
        <begin position="1"/>
        <end position="13"/>
    </location>
</feature>
<organism evidence="2 3">
    <name type="scientific">Genlisea aurea</name>
    <dbReference type="NCBI Taxonomy" id="192259"/>
    <lineage>
        <taxon>Eukaryota</taxon>
        <taxon>Viridiplantae</taxon>
        <taxon>Streptophyta</taxon>
        <taxon>Embryophyta</taxon>
        <taxon>Tracheophyta</taxon>
        <taxon>Spermatophyta</taxon>
        <taxon>Magnoliopsida</taxon>
        <taxon>eudicotyledons</taxon>
        <taxon>Gunneridae</taxon>
        <taxon>Pentapetalae</taxon>
        <taxon>asterids</taxon>
        <taxon>lamiids</taxon>
        <taxon>Lamiales</taxon>
        <taxon>Lentibulariaceae</taxon>
        <taxon>Genlisea</taxon>
    </lineage>
</organism>
<name>S8D4Z5_9LAMI</name>
<feature type="region of interest" description="Disordered" evidence="1">
    <location>
        <begin position="1"/>
        <end position="77"/>
    </location>
</feature>
<feature type="compositionally biased region" description="Basic residues" evidence="1">
    <location>
        <begin position="61"/>
        <end position="71"/>
    </location>
</feature>
<evidence type="ECO:0000256" key="1">
    <source>
        <dbReference type="SAM" id="MobiDB-lite"/>
    </source>
</evidence>
<protein>
    <submittedName>
        <fullName evidence="2">Uncharacterized protein</fullName>
    </submittedName>
</protein>
<dbReference type="OrthoDB" id="692030at2759"/>
<gene>
    <name evidence="2" type="ORF">M569_02316</name>
</gene>
<dbReference type="AlphaFoldDB" id="S8D4Z5"/>
<comment type="caution">
    <text evidence="2">The sequence shown here is derived from an EMBL/GenBank/DDBJ whole genome shotgun (WGS) entry which is preliminary data.</text>
</comment>